<organism evidence="2 3">
    <name type="scientific">Granulosicoccus antarcticus IMCC3135</name>
    <dbReference type="NCBI Taxonomy" id="1192854"/>
    <lineage>
        <taxon>Bacteria</taxon>
        <taxon>Pseudomonadati</taxon>
        <taxon>Pseudomonadota</taxon>
        <taxon>Gammaproteobacteria</taxon>
        <taxon>Chromatiales</taxon>
        <taxon>Granulosicoccaceae</taxon>
        <taxon>Granulosicoccus</taxon>
    </lineage>
</organism>
<protein>
    <recommendedName>
        <fullName evidence="4">DUF3047 domain-containing protein</fullName>
    </recommendedName>
</protein>
<name>A0A2Z2NUC6_9GAMM</name>
<gene>
    <name evidence="2" type="ORF">IMCC3135_25215</name>
</gene>
<dbReference type="KEGG" id="gai:IMCC3135_25215"/>
<evidence type="ECO:0008006" key="4">
    <source>
        <dbReference type="Google" id="ProtNLM"/>
    </source>
</evidence>
<dbReference type="EMBL" id="CP018632">
    <property type="protein sequence ID" value="ASJ75106.1"/>
    <property type="molecule type" value="Genomic_DNA"/>
</dbReference>
<reference evidence="2 3" key="1">
    <citation type="submission" date="2016-12" db="EMBL/GenBank/DDBJ databases">
        <authorList>
            <person name="Song W.-J."/>
            <person name="Kurnit D.M."/>
        </authorList>
    </citation>
    <scope>NUCLEOTIDE SEQUENCE [LARGE SCALE GENOMIC DNA]</scope>
    <source>
        <strain evidence="2 3">IMCC3135</strain>
    </source>
</reference>
<dbReference type="InterPro" id="IPR021409">
    <property type="entry name" value="DUF3047"/>
</dbReference>
<dbReference type="AlphaFoldDB" id="A0A2Z2NUC6"/>
<evidence type="ECO:0000256" key="1">
    <source>
        <dbReference type="SAM" id="SignalP"/>
    </source>
</evidence>
<feature type="signal peptide" evidence="1">
    <location>
        <begin position="1"/>
        <end position="20"/>
    </location>
</feature>
<dbReference type="Pfam" id="PF11249">
    <property type="entry name" value="DUF3047"/>
    <property type="match status" value="1"/>
</dbReference>
<accession>A0A2Z2NUC6</accession>
<dbReference type="OrthoDB" id="9775969at2"/>
<dbReference type="Proteomes" id="UP000250079">
    <property type="component" value="Chromosome"/>
</dbReference>
<sequence length="217" mass="23964">MATTILGFGWLMLASSSAPAATGQISGLTGEFSSGSLSGWKERSFAGNSKYELIEEQGTQVLQGSTNGKASILYTEQKVDLKTTPLIEWSWKVDRTYEGIDQRSRQGDDFPARLYVVAKTGFLPWDTLAINYVWSTDAPLDDSWANPFTDKAHMVVVQTGNQRVGSWVTQQRNIAEDFKTYFGADIKQLSGYAVMIDGDNANKEGMAWFGKIQFSAN</sequence>
<keyword evidence="3" id="KW-1185">Reference proteome</keyword>
<evidence type="ECO:0000313" key="2">
    <source>
        <dbReference type="EMBL" id="ASJ75106.1"/>
    </source>
</evidence>
<evidence type="ECO:0000313" key="3">
    <source>
        <dbReference type="Proteomes" id="UP000250079"/>
    </source>
</evidence>
<dbReference type="RefSeq" id="WP_157736257.1">
    <property type="nucleotide sequence ID" value="NZ_CP018632.1"/>
</dbReference>
<feature type="chain" id="PRO_5016418081" description="DUF3047 domain-containing protein" evidence="1">
    <location>
        <begin position="21"/>
        <end position="217"/>
    </location>
</feature>
<keyword evidence="1" id="KW-0732">Signal</keyword>
<proteinExistence type="predicted"/>